<evidence type="ECO:0000313" key="2">
    <source>
        <dbReference type="EMBL" id="GHD45738.1"/>
    </source>
</evidence>
<sequence length="241" mass="25388">MTVDDGYEAVWPPLLPPLLSGCEVAADADPMAAAVRLAAGGGDPGAFVFGPAGDRLRFAITLAPEVPLERALQMAHTLMVAAGDSIGALTPPEVAVEYRWPTTVLVNGAEAGRVRLATSGSDPAAVPDWLVVGLDLQLFADGSFEPGDRPGQTSLYEEGSGPIPPSRLLESMSRHFLTWLRRWEEDGFRPVHDAWRARAEPTMTVGAAGFIGLDEDGRALLKGPAGTRADSLTAHLEEPGG</sequence>
<evidence type="ECO:0000259" key="1">
    <source>
        <dbReference type="Pfam" id="PF16917"/>
    </source>
</evidence>
<protein>
    <recommendedName>
        <fullName evidence="1">BPL/LPL catalytic domain-containing protein</fullName>
    </recommendedName>
</protein>
<proteinExistence type="predicted"/>
<evidence type="ECO:0000313" key="3">
    <source>
        <dbReference type="Proteomes" id="UP000630353"/>
    </source>
</evidence>
<dbReference type="Gene3D" id="3.30.930.10">
    <property type="entry name" value="Bira Bifunctional Protein, Domain 2"/>
    <property type="match status" value="1"/>
</dbReference>
<keyword evidence="3" id="KW-1185">Reference proteome</keyword>
<comment type="caution">
    <text evidence="2">The sequence shown here is derived from an EMBL/GenBank/DDBJ whole genome shotgun (WGS) entry which is preliminary data.</text>
</comment>
<name>A0A919CPY7_9PROT</name>
<dbReference type="Proteomes" id="UP000630353">
    <property type="component" value="Unassembled WGS sequence"/>
</dbReference>
<feature type="domain" description="BPL/LPL catalytic" evidence="1">
    <location>
        <begin position="15"/>
        <end position="196"/>
    </location>
</feature>
<dbReference type="InterPro" id="IPR004143">
    <property type="entry name" value="BPL_LPL_catalytic"/>
</dbReference>
<dbReference type="InterPro" id="IPR045864">
    <property type="entry name" value="aa-tRNA-synth_II/BPL/LPL"/>
</dbReference>
<dbReference type="SUPFAM" id="SSF55681">
    <property type="entry name" value="Class II aaRS and biotin synthetases"/>
    <property type="match status" value="1"/>
</dbReference>
<reference evidence="2" key="2">
    <citation type="submission" date="2020-09" db="EMBL/GenBank/DDBJ databases">
        <authorList>
            <person name="Sun Q."/>
            <person name="Kim S."/>
        </authorList>
    </citation>
    <scope>NUCLEOTIDE SEQUENCE</scope>
    <source>
        <strain evidence="2">KCTC 42651</strain>
    </source>
</reference>
<dbReference type="EMBL" id="BMZS01000003">
    <property type="protein sequence ID" value="GHD45738.1"/>
    <property type="molecule type" value="Genomic_DNA"/>
</dbReference>
<accession>A0A919CPY7</accession>
<organism evidence="2 3">
    <name type="scientific">Thalassobaculum fulvum</name>
    <dbReference type="NCBI Taxonomy" id="1633335"/>
    <lineage>
        <taxon>Bacteria</taxon>
        <taxon>Pseudomonadati</taxon>
        <taxon>Pseudomonadota</taxon>
        <taxon>Alphaproteobacteria</taxon>
        <taxon>Rhodospirillales</taxon>
        <taxon>Thalassobaculaceae</taxon>
        <taxon>Thalassobaculum</taxon>
    </lineage>
</organism>
<dbReference type="Pfam" id="PF16917">
    <property type="entry name" value="BPL_LplA_LipB_2"/>
    <property type="match status" value="1"/>
</dbReference>
<dbReference type="RefSeq" id="WP_189988251.1">
    <property type="nucleotide sequence ID" value="NZ_BMZS01000003.1"/>
</dbReference>
<dbReference type="AlphaFoldDB" id="A0A919CPY7"/>
<reference evidence="2" key="1">
    <citation type="journal article" date="2014" name="Int. J. Syst. Evol. Microbiol.">
        <title>Complete genome sequence of Corynebacterium casei LMG S-19264T (=DSM 44701T), isolated from a smear-ripened cheese.</title>
        <authorList>
            <consortium name="US DOE Joint Genome Institute (JGI-PGF)"/>
            <person name="Walter F."/>
            <person name="Albersmeier A."/>
            <person name="Kalinowski J."/>
            <person name="Ruckert C."/>
        </authorList>
    </citation>
    <scope>NUCLEOTIDE SEQUENCE</scope>
    <source>
        <strain evidence="2">KCTC 42651</strain>
    </source>
</reference>
<gene>
    <name evidence="2" type="ORF">GCM10017083_14130</name>
</gene>